<evidence type="ECO:0000256" key="2">
    <source>
        <dbReference type="ARBA" id="ARBA00023163"/>
    </source>
</evidence>
<sequence>MLAKERLLYIIKRLQAQPSISVADLCKELQVSKSTIQRDLKILEDEGKISRERGGAVQKNLDEIMSDLTEIPVIEKVDIHAEEKKAICREAAKVVKDGDLIFLDSGTTPLYLIPYIQNKKIKIVTNCYLTLARLQGCDAQIYMLGGLYIPKYEVCSGPSTIEQLKQFRFDHAFIGANGIDLELGEVYSSEFEIGALKKAVMKRSKDSYLLVDDSKFSLAGICTFGYFSEFTHIYVNDFPKNEKRSKNIIICK</sequence>
<dbReference type="SUPFAM" id="SSF100950">
    <property type="entry name" value="NagB/RpiA/CoA transferase-like"/>
    <property type="match status" value="1"/>
</dbReference>
<keyword evidence="5" id="KW-1185">Reference proteome</keyword>
<dbReference type="InterPro" id="IPR014036">
    <property type="entry name" value="DeoR-like_C"/>
</dbReference>
<name>D1ANR6_SEBTE</name>
<dbReference type="SUPFAM" id="SSF46785">
    <property type="entry name" value="Winged helix' DNA-binding domain"/>
    <property type="match status" value="1"/>
</dbReference>
<reference evidence="5" key="1">
    <citation type="submission" date="2009-09" db="EMBL/GenBank/DDBJ databases">
        <title>The complete chromosome of Sebaldella termitidis ATCC 33386.</title>
        <authorList>
            <consortium name="US DOE Joint Genome Institute (JGI-PGF)"/>
            <person name="Lucas S."/>
            <person name="Copeland A."/>
            <person name="Lapidus A."/>
            <person name="Glavina del Rio T."/>
            <person name="Dalin E."/>
            <person name="Tice H."/>
            <person name="Bruce D."/>
            <person name="Goodwin L."/>
            <person name="Pitluck S."/>
            <person name="Kyrpides N."/>
            <person name="Mavromatis K."/>
            <person name="Ivanova N."/>
            <person name="Mikhailova N."/>
            <person name="Sims D."/>
            <person name="Meincke L."/>
            <person name="Brettin T."/>
            <person name="Detter J.C."/>
            <person name="Han C."/>
            <person name="Larimer F."/>
            <person name="Land M."/>
            <person name="Hauser L."/>
            <person name="Markowitz V."/>
            <person name="Cheng J.F."/>
            <person name="Hugenholtz P."/>
            <person name="Woyke T."/>
            <person name="Wu D."/>
            <person name="Eisen J.A."/>
        </authorList>
    </citation>
    <scope>NUCLEOTIDE SEQUENCE [LARGE SCALE GENOMIC DNA]</scope>
    <source>
        <strain evidence="5">ATCC 33386 / NCTC 11300</strain>
    </source>
</reference>
<dbReference type="Gene3D" id="1.10.10.10">
    <property type="entry name" value="Winged helix-like DNA-binding domain superfamily/Winged helix DNA-binding domain"/>
    <property type="match status" value="1"/>
</dbReference>
<dbReference type="Gene3D" id="3.40.50.1360">
    <property type="match status" value="1"/>
</dbReference>
<evidence type="ECO:0000313" key="5">
    <source>
        <dbReference type="Proteomes" id="UP000000845"/>
    </source>
</evidence>
<keyword evidence="1" id="KW-0805">Transcription regulation</keyword>
<dbReference type="SMART" id="SM00420">
    <property type="entry name" value="HTH_DEOR"/>
    <property type="match status" value="1"/>
</dbReference>
<dbReference type="STRING" id="526218.Sterm_3028"/>
<keyword evidence="2" id="KW-0804">Transcription</keyword>
<dbReference type="InterPro" id="IPR036390">
    <property type="entry name" value="WH_DNA-bd_sf"/>
</dbReference>
<dbReference type="InterPro" id="IPR050313">
    <property type="entry name" value="Carb_Metab_HTH_regulators"/>
</dbReference>
<reference evidence="4 5" key="2">
    <citation type="journal article" date="2010" name="Stand. Genomic Sci.">
        <title>Complete genome sequence of Sebaldella termitidis type strain (NCTC 11300).</title>
        <authorList>
            <person name="Harmon-Smith M."/>
            <person name="Celia L."/>
            <person name="Chertkov O."/>
            <person name="Lapidus A."/>
            <person name="Copeland A."/>
            <person name="Glavina Del Rio T."/>
            <person name="Nolan M."/>
            <person name="Lucas S."/>
            <person name="Tice H."/>
            <person name="Cheng J.F."/>
            <person name="Han C."/>
            <person name="Detter J.C."/>
            <person name="Bruce D."/>
            <person name="Goodwin L."/>
            <person name="Pitluck S."/>
            <person name="Pati A."/>
            <person name="Liolios K."/>
            <person name="Ivanova N."/>
            <person name="Mavromatis K."/>
            <person name="Mikhailova N."/>
            <person name="Chen A."/>
            <person name="Palaniappan K."/>
            <person name="Land M."/>
            <person name="Hauser L."/>
            <person name="Chang Y.J."/>
            <person name="Jeffries C.D."/>
            <person name="Brettin T."/>
            <person name="Goker M."/>
            <person name="Beck B."/>
            <person name="Bristow J."/>
            <person name="Eisen J.A."/>
            <person name="Markowitz V."/>
            <person name="Hugenholtz P."/>
            <person name="Kyrpides N.C."/>
            <person name="Klenk H.P."/>
            <person name="Chen F."/>
        </authorList>
    </citation>
    <scope>NUCLEOTIDE SEQUENCE [LARGE SCALE GENOMIC DNA]</scope>
    <source>
        <strain evidence="5">ATCC 33386 / NCTC 11300</strain>
    </source>
</reference>
<evidence type="ECO:0000256" key="1">
    <source>
        <dbReference type="ARBA" id="ARBA00023015"/>
    </source>
</evidence>
<dbReference type="CDD" id="cd00090">
    <property type="entry name" value="HTH_ARSR"/>
    <property type="match status" value="1"/>
</dbReference>
<protein>
    <submittedName>
        <fullName evidence="4">Transcriptional regulator, DeoR family</fullName>
    </submittedName>
</protein>
<dbReference type="GO" id="GO:0003700">
    <property type="term" value="F:DNA-binding transcription factor activity"/>
    <property type="evidence" value="ECO:0007669"/>
    <property type="project" value="InterPro"/>
</dbReference>
<dbReference type="Pfam" id="PF00455">
    <property type="entry name" value="DeoRC"/>
    <property type="match status" value="1"/>
</dbReference>
<dbReference type="InterPro" id="IPR001034">
    <property type="entry name" value="DeoR_HTH"/>
</dbReference>
<dbReference type="PANTHER" id="PTHR30363:SF44">
    <property type="entry name" value="AGA OPERON TRANSCRIPTIONAL REPRESSOR-RELATED"/>
    <property type="match status" value="1"/>
</dbReference>
<dbReference type="HOGENOM" id="CLU_060699_1_4_0"/>
<dbReference type="PROSITE" id="PS51000">
    <property type="entry name" value="HTH_DEOR_2"/>
    <property type="match status" value="1"/>
</dbReference>
<dbReference type="InterPro" id="IPR036388">
    <property type="entry name" value="WH-like_DNA-bd_sf"/>
</dbReference>
<dbReference type="PANTHER" id="PTHR30363">
    <property type="entry name" value="HTH-TYPE TRANSCRIPTIONAL REGULATOR SRLR-RELATED"/>
    <property type="match status" value="1"/>
</dbReference>
<evidence type="ECO:0000259" key="3">
    <source>
        <dbReference type="PROSITE" id="PS51000"/>
    </source>
</evidence>
<dbReference type="PRINTS" id="PR00037">
    <property type="entry name" value="HTHLACR"/>
</dbReference>
<dbReference type="SMART" id="SM01134">
    <property type="entry name" value="DeoRC"/>
    <property type="match status" value="1"/>
</dbReference>
<dbReference type="Proteomes" id="UP000000845">
    <property type="component" value="Chromosome"/>
</dbReference>
<gene>
    <name evidence="4" type="ordered locus">Sterm_3028</name>
</gene>
<dbReference type="RefSeq" id="WP_012862452.1">
    <property type="nucleotide sequence ID" value="NC_013517.1"/>
</dbReference>
<dbReference type="InterPro" id="IPR037171">
    <property type="entry name" value="NagB/RpiA_transferase-like"/>
</dbReference>
<dbReference type="eggNOG" id="COG1349">
    <property type="taxonomic scope" value="Bacteria"/>
</dbReference>
<dbReference type="AlphaFoldDB" id="D1ANR6"/>
<evidence type="ECO:0000313" key="4">
    <source>
        <dbReference type="EMBL" id="ACZ09870.1"/>
    </source>
</evidence>
<accession>D1ANR6</accession>
<proteinExistence type="predicted"/>
<feature type="domain" description="HTH deoR-type" evidence="3">
    <location>
        <begin position="3"/>
        <end position="58"/>
    </location>
</feature>
<dbReference type="EMBL" id="CP001739">
    <property type="protein sequence ID" value="ACZ09870.1"/>
    <property type="molecule type" value="Genomic_DNA"/>
</dbReference>
<dbReference type="InterPro" id="IPR011991">
    <property type="entry name" value="ArsR-like_HTH"/>
</dbReference>
<dbReference type="KEGG" id="str:Sterm_3028"/>
<dbReference type="Pfam" id="PF08220">
    <property type="entry name" value="HTH_DeoR"/>
    <property type="match status" value="1"/>
</dbReference>
<organism evidence="4 5">
    <name type="scientific">Sebaldella termitidis (strain ATCC 33386 / NCTC 11300)</name>
    <dbReference type="NCBI Taxonomy" id="526218"/>
    <lineage>
        <taxon>Bacteria</taxon>
        <taxon>Fusobacteriati</taxon>
        <taxon>Fusobacteriota</taxon>
        <taxon>Fusobacteriia</taxon>
        <taxon>Fusobacteriales</taxon>
        <taxon>Leptotrichiaceae</taxon>
        <taxon>Sebaldella</taxon>
    </lineage>
</organism>